<dbReference type="Pfam" id="PF01061">
    <property type="entry name" value="ABC2_membrane"/>
    <property type="match status" value="1"/>
</dbReference>
<evidence type="ECO:0000256" key="7">
    <source>
        <dbReference type="ARBA" id="ARBA00022989"/>
    </source>
</evidence>
<feature type="compositionally biased region" description="Low complexity" evidence="9">
    <location>
        <begin position="10"/>
        <end position="20"/>
    </location>
</feature>
<keyword evidence="7 10" id="KW-1133">Transmembrane helix</keyword>
<evidence type="ECO:0000256" key="6">
    <source>
        <dbReference type="ARBA" id="ARBA00022840"/>
    </source>
</evidence>
<comment type="caution">
    <text evidence="12">The sequence shown here is derived from an EMBL/GenBank/DDBJ whole genome shotgun (WGS) entry which is preliminary data.</text>
</comment>
<reference evidence="12 13" key="1">
    <citation type="journal article" date="2024" name="Ann. Entomol. Soc. Am.">
        <title>Genomic analyses of the southern and eastern yellowjacket wasps (Hymenoptera: Vespidae) reveal evolutionary signatures of social life.</title>
        <authorList>
            <person name="Catto M.A."/>
            <person name="Caine P.B."/>
            <person name="Orr S.E."/>
            <person name="Hunt B.G."/>
            <person name="Goodisman M.A.D."/>
        </authorList>
    </citation>
    <scope>NUCLEOTIDE SEQUENCE [LARGE SCALE GENOMIC DNA]</scope>
    <source>
        <strain evidence="12">232</strain>
        <tissue evidence="12">Head and thorax</tissue>
    </source>
</reference>
<evidence type="ECO:0000256" key="3">
    <source>
        <dbReference type="ARBA" id="ARBA00022448"/>
    </source>
</evidence>
<feature type="domain" description="ABC transporter" evidence="11">
    <location>
        <begin position="77"/>
        <end position="321"/>
    </location>
</feature>
<feature type="transmembrane region" description="Helical" evidence="10">
    <location>
        <begin position="426"/>
        <end position="447"/>
    </location>
</feature>
<dbReference type="Gene3D" id="3.40.50.300">
    <property type="entry name" value="P-loop containing nucleotide triphosphate hydrolases"/>
    <property type="match status" value="1"/>
</dbReference>
<name>A0ABD2CGI5_VESMC</name>
<evidence type="ECO:0000256" key="10">
    <source>
        <dbReference type="SAM" id="Phobius"/>
    </source>
</evidence>
<evidence type="ECO:0000313" key="12">
    <source>
        <dbReference type="EMBL" id="KAL2743834.1"/>
    </source>
</evidence>
<evidence type="ECO:0000256" key="8">
    <source>
        <dbReference type="ARBA" id="ARBA00023136"/>
    </source>
</evidence>
<evidence type="ECO:0000256" key="9">
    <source>
        <dbReference type="SAM" id="MobiDB-lite"/>
    </source>
</evidence>
<evidence type="ECO:0000256" key="1">
    <source>
        <dbReference type="ARBA" id="ARBA00004141"/>
    </source>
</evidence>
<keyword evidence="13" id="KW-1185">Reference proteome</keyword>
<dbReference type="GO" id="GO:0005524">
    <property type="term" value="F:ATP binding"/>
    <property type="evidence" value="ECO:0007669"/>
    <property type="project" value="UniProtKB-KW"/>
</dbReference>
<evidence type="ECO:0000256" key="2">
    <source>
        <dbReference type="ARBA" id="ARBA00005814"/>
    </source>
</evidence>
<dbReference type="PROSITE" id="PS50893">
    <property type="entry name" value="ABC_TRANSPORTER_2"/>
    <property type="match status" value="1"/>
</dbReference>
<dbReference type="PROSITE" id="PS00211">
    <property type="entry name" value="ABC_TRANSPORTER_1"/>
    <property type="match status" value="1"/>
</dbReference>
<feature type="transmembrane region" description="Helical" evidence="10">
    <location>
        <begin position="467"/>
        <end position="488"/>
    </location>
</feature>
<dbReference type="GO" id="GO:0016020">
    <property type="term" value="C:membrane"/>
    <property type="evidence" value="ECO:0007669"/>
    <property type="project" value="UniProtKB-SubCell"/>
</dbReference>
<dbReference type="InterPro" id="IPR027417">
    <property type="entry name" value="P-loop_NTPase"/>
</dbReference>
<organism evidence="12 13">
    <name type="scientific">Vespula maculifrons</name>
    <name type="common">Eastern yellow jacket</name>
    <name type="synonym">Wasp</name>
    <dbReference type="NCBI Taxonomy" id="7453"/>
    <lineage>
        <taxon>Eukaryota</taxon>
        <taxon>Metazoa</taxon>
        <taxon>Ecdysozoa</taxon>
        <taxon>Arthropoda</taxon>
        <taxon>Hexapoda</taxon>
        <taxon>Insecta</taxon>
        <taxon>Pterygota</taxon>
        <taxon>Neoptera</taxon>
        <taxon>Endopterygota</taxon>
        <taxon>Hymenoptera</taxon>
        <taxon>Apocrita</taxon>
        <taxon>Aculeata</taxon>
        <taxon>Vespoidea</taxon>
        <taxon>Vespidae</taxon>
        <taxon>Vespinae</taxon>
        <taxon>Vespula</taxon>
    </lineage>
</organism>
<dbReference type="Pfam" id="PF19055">
    <property type="entry name" value="ABC2_membrane_7"/>
    <property type="match status" value="1"/>
</dbReference>
<dbReference type="PANTHER" id="PTHR48041">
    <property type="entry name" value="ABC TRANSPORTER G FAMILY MEMBER 28"/>
    <property type="match status" value="1"/>
</dbReference>
<evidence type="ECO:0000259" key="11">
    <source>
        <dbReference type="PROSITE" id="PS50893"/>
    </source>
</evidence>
<dbReference type="Pfam" id="PF00005">
    <property type="entry name" value="ABC_tran"/>
    <property type="match status" value="1"/>
</dbReference>
<dbReference type="InterPro" id="IPR043926">
    <property type="entry name" value="ABCG_dom"/>
</dbReference>
<feature type="transmembrane region" description="Helical" evidence="10">
    <location>
        <begin position="540"/>
        <end position="564"/>
    </location>
</feature>
<evidence type="ECO:0000256" key="5">
    <source>
        <dbReference type="ARBA" id="ARBA00022741"/>
    </source>
</evidence>
<keyword evidence="5" id="KW-0547">Nucleotide-binding</keyword>
<dbReference type="FunFam" id="3.40.50.300:FF:001077">
    <property type="entry name" value="Uncharacterized protein, isoform A"/>
    <property type="match status" value="1"/>
</dbReference>
<keyword evidence="6" id="KW-0067">ATP-binding</keyword>
<dbReference type="InterPro" id="IPR003593">
    <property type="entry name" value="AAA+_ATPase"/>
</dbReference>
<feature type="transmembrane region" description="Helical" evidence="10">
    <location>
        <begin position="649"/>
        <end position="673"/>
    </location>
</feature>
<keyword evidence="3" id="KW-0813">Transport</keyword>
<gene>
    <name evidence="12" type="ORF">V1477_007710</name>
</gene>
<protein>
    <submittedName>
        <fullName evidence="12">ATP-binding cassette sub-family G member 1-like isoform X3</fullName>
    </submittedName>
</protein>
<comment type="subcellular location">
    <subcellularLocation>
        <location evidence="1">Membrane</location>
        <topology evidence="1">Multi-pass membrane protein</topology>
    </subcellularLocation>
</comment>
<dbReference type="InterPro" id="IPR013525">
    <property type="entry name" value="ABC2_TM"/>
</dbReference>
<proteinExistence type="inferred from homology"/>
<dbReference type="InterPro" id="IPR050352">
    <property type="entry name" value="ABCG_transporters"/>
</dbReference>
<dbReference type="InterPro" id="IPR003439">
    <property type="entry name" value="ABC_transporter-like_ATP-bd"/>
</dbReference>
<dbReference type="EMBL" id="JAYRBN010000053">
    <property type="protein sequence ID" value="KAL2743834.1"/>
    <property type="molecule type" value="Genomic_DNA"/>
</dbReference>
<comment type="similarity">
    <text evidence="2">Belongs to the ABC transporter superfamily. ABCG family. Eye pigment precursor importer (TC 3.A.1.204) subfamily.</text>
</comment>
<evidence type="ECO:0000313" key="13">
    <source>
        <dbReference type="Proteomes" id="UP001607303"/>
    </source>
</evidence>
<dbReference type="PANTHER" id="PTHR48041:SF133">
    <property type="entry name" value="GH24286P"/>
    <property type="match status" value="1"/>
</dbReference>
<sequence length="681" mass="77588">MAVDSKTAVSTSNSTTNSTSPWKELSTACIDDPFFLLFKNISYSRRESVLARVSYSIRECSYPLSKSKIRATENSLVNLKAIICHVVSERKTILRNVSGDFRPGELTAIMGASGAGKTTLMDILAGFMSSSRTDANYESTSSFEGNVIVNDTERNLVKFRRSSAYIMQDDNIQPLFTVEEAMLVAADLKLTLKPRERLRRIEEILSVMGLKETRYTRIGDLSGGQKKRLAISLELINNPPIIFLDEPTSGLDSVTSKQCIRFLKRLALEGRTIICTIHQPSASLFNMIDHLYIVAEGYCVYTGGTRNLVPYLSSLGLRCPTHYNPADFIIEICNGDYGDYLLKLVETIQNGKSNAWRSSENISSNKAKEIIVTHMSASSRVLEQSNIRVPSFEVEYKHTTYYATGFWKQFHVLLRRNAIKLLRDKILILTRISMHLFIALIVGAIFFRIGQDATYVLDNFNLLFFNLMFLMFSAFSSTLITLPLELPILMREHFNRWYKLRSFYLANKFADFPIQLTATCIYTLIVYFMSNQILETKRLILYVLMCFVVTLVAQAIGFIIGAGLTVQNGVIFGPLIILPFTIFSGFFVHLTDAHPYLHWLFHISFLKYGFEGTMMTIYGYDRPKMHCSDVYCHFAMPKQLMVAVGMKQVDYWFCMTVLIILYIALDTVAYIILRVRLRKRI</sequence>
<keyword evidence="8 10" id="KW-0472">Membrane</keyword>
<dbReference type="SUPFAM" id="SSF52540">
    <property type="entry name" value="P-loop containing nucleoside triphosphate hydrolases"/>
    <property type="match status" value="1"/>
</dbReference>
<dbReference type="InterPro" id="IPR017871">
    <property type="entry name" value="ABC_transporter-like_CS"/>
</dbReference>
<feature type="transmembrane region" description="Helical" evidence="10">
    <location>
        <begin position="571"/>
        <end position="590"/>
    </location>
</feature>
<evidence type="ECO:0000256" key="4">
    <source>
        <dbReference type="ARBA" id="ARBA00022692"/>
    </source>
</evidence>
<dbReference type="Proteomes" id="UP001607303">
    <property type="component" value="Unassembled WGS sequence"/>
</dbReference>
<feature type="region of interest" description="Disordered" evidence="9">
    <location>
        <begin position="1"/>
        <end position="22"/>
    </location>
</feature>
<accession>A0ABD2CGI5</accession>
<dbReference type="AlphaFoldDB" id="A0ABD2CGI5"/>
<dbReference type="SMART" id="SM00382">
    <property type="entry name" value="AAA"/>
    <property type="match status" value="1"/>
</dbReference>
<feature type="transmembrane region" description="Helical" evidence="10">
    <location>
        <begin position="509"/>
        <end position="528"/>
    </location>
</feature>
<keyword evidence="4 10" id="KW-0812">Transmembrane</keyword>